<proteinExistence type="predicted"/>
<dbReference type="PANTHER" id="PTHR32182:SF25">
    <property type="entry name" value="SLR1056 PROTEIN"/>
    <property type="match status" value="1"/>
</dbReference>
<sequence length="456" mass="52669">MNDERLEILQHKIAEPAAGYKSVRISRIRISNYRFFREEIALDFNGANLLVYGENGSGKSTIYRALEYLAGKRFEGIAAEKNIFSDAAEPLIEFGFTNGKELIIHSDMTEMPEGFDFIKGLSVFAPMLDYKKLLKVHYATTLVAGRINVYDMLRELFKDYEAEDGIVLSGIKDPSRYFESLERIVNSVLLDETNRILAMFDADISLQKFTFKTEFTPDNRLEPVINIEIDYREQAVDNYHTFLNEARLSALAVSLYFASTKTLLGSLRSESVKILVLDDLLIGLDMGNRFKLLDILKTEFSEFQIFFFTYDKELFEIYKNKMPWEKYELYMDDTADIPAAIVKRGSSETERAKEFYAAKEYDCCALVLRKGFEKLLKSYLSPREQLDRNCNELNLADLVGRAKKKCTGEAKKIMEKLDSDRRHILNPLSHNDNRNIYAQELKSAMDDLEKLKDMLR</sequence>
<dbReference type="Gene3D" id="3.40.50.300">
    <property type="entry name" value="P-loop containing nucleotide triphosphate hydrolases"/>
    <property type="match status" value="2"/>
</dbReference>
<protein>
    <submittedName>
        <fullName evidence="2">Putative Recombinational DNA repair ATPase (RecF pathway)</fullName>
    </submittedName>
</protein>
<dbReference type="GO" id="GO:0000731">
    <property type="term" value="P:DNA synthesis involved in DNA repair"/>
    <property type="evidence" value="ECO:0007669"/>
    <property type="project" value="TreeGrafter"/>
</dbReference>
<dbReference type="Pfam" id="PF13476">
    <property type="entry name" value="AAA_23"/>
    <property type="match status" value="1"/>
</dbReference>
<reference evidence="2" key="1">
    <citation type="submission" date="2018-01" db="EMBL/GenBank/DDBJ databases">
        <authorList>
            <person name="Regsiter A."/>
            <person name="William W."/>
        </authorList>
    </citation>
    <scope>NUCLEOTIDE SEQUENCE</scope>
    <source>
        <strain evidence="2">TRIP AH-1</strain>
    </source>
</reference>
<evidence type="ECO:0000259" key="1">
    <source>
        <dbReference type="Pfam" id="PF13476"/>
    </source>
</evidence>
<dbReference type="PANTHER" id="PTHR32182">
    <property type="entry name" value="DNA REPLICATION AND REPAIR PROTEIN RECF"/>
    <property type="match status" value="1"/>
</dbReference>
<evidence type="ECO:0000313" key="2">
    <source>
        <dbReference type="EMBL" id="SPD74782.1"/>
    </source>
</evidence>
<dbReference type="InterPro" id="IPR038729">
    <property type="entry name" value="Rad50/SbcC_AAA"/>
</dbReference>
<gene>
    <name evidence="2" type="ORF">PITCH_A330047</name>
</gene>
<organism evidence="2">
    <name type="scientific">uncultured Desulfobacterium sp</name>
    <dbReference type="NCBI Taxonomy" id="201089"/>
    <lineage>
        <taxon>Bacteria</taxon>
        <taxon>Pseudomonadati</taxon>
        <taxon>Thermodesulfobacteriota</taxon>
        <taxon>Desulfobacteria</taxon>
        <taxon>Desulfobacterales</taxon>
        <taxon>Desulfobacteriaceae</taxon>
        <taxon>Desulfobacterium</taxon>
        <taxon>environmental samples</taxon>
    </lineage>
</organism>
<dbReference type="EMBL" id="OJIN01000174">
    <property type="protein sequence ID" value="SPD74782.1"/>
    <property type="molecule type" value="Genomic_DNA"/>
</dbReference>
<dbReference type="GO" id="GO:0006302">
    <property type="term" value="P:double-strand break repair"/>
    <property type="evidence" value="ECO:0007669"/>
    <property type="project" value="TreeGrafter"/>
</dbReference>
<dbReference type="AlphaFoldDB" id="A0A445MZI4"/>
<feature type="domain" description="Rad50/SbcC-type AAA" evidence="1">
    <location>
        <begin position="27"/>
        <end position="95"/>
    </location>
</feature>
<dbReference type="InterPro" id="IPR027417">
    <property type="entry name" value="P-loop_NTPase"/>
</dbReference>
<dbReference type="SUPFAM" id="SSF52540">
    <property type="entry name" value="P-loop containing nucleoside triphosphate hydrolases"/>
    <property type="match status" value="1"/>
</dbReference>
<accession>A0A445MZI4</accession>
<name>A0A445MZI4_9BACT</name>